<evidence type="ECO:0000256" key="2">
    <source>
        <dbReference type="SAM" id="Phobius"/>
    </source>
</evidence>
<keyword evidence="2" id="KW-0812">Transmembrane</keyword>
<protein>
    <submittedName>
        <fullName evidence="4">Uncharacterized protein</fullName>
    </submittedName>
</protein>
<evidence type="ECO:0000313" key="4">
    <source>
        <dbReference type="EMBL" id="BFF90738.1"/>
    </source>
</evidence>
<dbReference type="EMBL" id="AP029263">
    <property type="protein sequence ID" value="BFF90738.1"/>
    <property type="molecule type" value="Genomic_DNA"/>
</dbReference>
<name>A0AAU9EV33_DROMD</name>
<reference evidence="4 5" key="1">
    <citation type="submission" date="2024-02" db="EMBL/GenBank/DDBJ databases">
        <title>A chromosome-level genome assembly of Drosophila madeirensis, a fruit fly species endemic to Madeira island.</title>
        <authorList>
            <person name="Tomihara K."/>
            <person name="Llopart A."/>
            <person name="Yamamoto D."/>
        </authorList>
    </citation>
    <scope>NUCLEOTIDE SEQUENCE [LARGE SCALE GENOMIC DNA]</scope>
    <source>
        <strain evidence="4 5">RF1</strain>
    </source>
</reference>
<keyword evidence="5" id="KW-1185">Reference proteome</keyword>
<evidence type="ECO:0000256" key="1">
    <source>
        <dbReference type="SAM" id="MobiDB-lite"/>
    </source>
</evidence>
<feature type="transmembrane region" description="Helical" evidence="2">
    <location>
        <begin position="287"/>
        <end position="307"/>
    </location>
</feature>
<keyword evidence="2" id="KW-0472">Membrane</keyword>
<feature type="region of interest" description="Disordered" evidence="1">
    <location>
        <begin position="32"/>
        <end position="51"/>
    </location>
</feature>
<feature type="compositionally biased region" description="Gly residues" evidence="1">
    <location>
        <begin position="223"/>
        <end position="242"/>
    </location>
</feature>
<gene>
    <name evidence="4" type="ORF">DMAD_09207</name>
</gene>
<feature type="transmembrane region" description="Helical" evidence="2">
    <location>
        <begin position="256"/>
        <end position="281"/>
    </location>
</feature>
<feature type="region of interest" description="Disordered" evidence="1">
    <location>
        <begin position="201"/>
        <end position="242"/>
    </location>
</feature>
<feature type="chain" id="PRO_5043964476" evidence="3">
    <location>
        <begin position="29"/>
        <end position="324"/>
    </location>
</feature>
<evidence type="ECO:0000313" key="5">
    <source>
        <dbReference type="Proteomes" id="UP001500889"/>
    </source>
</evidence>
<proteinExistence type="predicted"/>
<organism evidence="4 5">
    <name type="scientific">Drosophila madeirensis</name>
    <name type="common">Fruit fly</name>
    <dbReference type="NCBI Taxonomy" id="30013"/>
    <lineage>
        <taxon>Eukaryota</taxon>
        <taxon>Metazoa</taxon>
        <taxon>Ecdysozoa</taxon>
        <taxon>Arthropoda</taxon>
        <taxon>Hexapoda</taxon>
        <taxon>Insecta</taxon>
        <taxon>Pterygota</taxon>
        <taxon>Neoptera</taxon>
        <taxon>Endopterygota</taxon>
        <taxon>Diptera</taxon>
        <taxon>Brachycera</taxon>
        <taxon>Muscomorpha</taxon>
        <taxon>Ephydroidea</taxon>
        <taxon>Drosophilidae</taxon>
        <taxon>Drosophila</taxon>
        <taxon>Sophophora</taxon>
    </lineage>
</organism>
<evidence type="ECO:0000256" key="3">
    <source>
        <dbReference type="SAM" id="SignalP"/>
    </source>
</evidence>
<keyword evidence="2" id="KW-1133">Transmembrane helix</keyword>
<dbReference type="Proteomes" id="UP001500889">
    <property type="component" value="Chromosome O"/>
</dbReference>
<sequence length="324" mass="35902">MHANSTSNRALRVLLGLCLCLSLNRASAQLQADVSEDSNPSEPQPRGHSANSVSYFRASIPMRIYECLRESSMLHCTKLYVLQKMEERRHMASSGNLTRDFLDQFFGEETQMGSLISQKYQQMSEKELNQRLVVNFQRFFKHRDLKLHFLSGMLVKIVPSKDNKLRFSLKKAGKSRVGRARRRETEDLELNLMNIPAMGGVGGNSGSVENYEPEAEGDSKQGLLGGGGGGSEDGGGGIGVGGLLRRRKKKHSSNKLTIMQVAVPMLILPVVLLGSLLPFILPALKMATIMSLLMNNGAFMAALLYAARTQFNTHEEQQQHISYS</sequence>
<feature type="signal peptide" evidence="3">
    <location>
        <begin position="1"/>
        <end position="28"/>
    </location>
</feature>
<accession>A0AAU9EV33</accession>
<dbReference type="AlphaFoldDB" id="A0AAU9EV33"/>
<feature type="compositionally biased region" description="Polar residues" evidence="1">
    <location>
        <begin position="32"/>
        <end position="41"/>
    </location>
</feature>
<keyword evidence="3" id="KW-0732">Signal</keyword>